<dbReference type="SFLD" id="SFLDG01118">
    <property type="entry name" value="activating_enzymes__group_2"/>
    <property type="match status" value="1"/>
</dbReference>
<evidence type="ECO:0000259" key="10">
    <source>
        <dbReference type="PROSITE" id="PS51379"/>
    </source>
</evidence>
<dbReference type="EMBL" id="AFIJ01000029">
    <property type="protein sequence ID" value="EGL40326.1"/>
    <property type="molecule type" value="Genomic_DNA"/>
</dbReference>
<evidence type="ECO:0000256" key="1">
    <source>
        <dbReference type="ARBA" id="ARBA00001966"/>
    </source>
</evidence>
<evidence type="ECO:0000313" key="12">
    <source>
        <dbReference type="EMBL" id="EGL40326.1"/>
    </source>
</evidence>
<sequence length="308" mass="34639">MGETDTKKIGKVFNIQRFSLNDGPGLRVIVFLKGCPLSCKWCSNPESQSYQTEILYNSKNCIDCHDCQTSCSHQAIDVRRPYKLLREHCTACTDCVQTCFANALTVIGEDMTVAQVMEKLEKEDTMFRYSGGGVTLSGGEPLTQADFAMEIFKACKANGWNTAIETTGYASEESIRKCIPYIDLVLMDFKQIDSAVHKKFTGVENERIKKNARLISSLAKEMIARVPVIPTFNADRESIYEIGKFVKTLPNIKEIHLLPYHRFGLGKYKLMGWEYGLSDEIKTPDEAYMKELKEMVTSLGLTCNIGAI</sequence>
<keyword evidence="4" id="KW-0949">S-adenosyl-L-methionine</keyword>
<comment type="caution">
    <text evidence="12">The sequence shown here is derived from an EMBL/GenBank/DDBJ whole genome shotgun (WGS) entry which is preliminary data.</text>
</comment>
<dbReference type="InterPro" id="IPR017896">
    <property type="entry name" value="4Fe4S_Fe-S-bd"/>
</dbReference>
<name>A0ABN0D0L7_9FIRM</name>
<dbReference type="PANTHER" id="PTHR30352:SF4">
    <property type="entry name" value="PYRUVATE FORMATE-LYASE 2-ACTIVATING ENZYME"/>
    <property type="match status" value="1"/>
</dbReference>
<dbReference type="PROSITE" id="PS01087">
    <property type="entry name" value="RADICAL_ACTIVATING"/>
    <property type="match status" value="1"/>
</dbReference>
<dbReference type="InterPro" id="IPR058240">
    <property type="entry name" value="rSAM_sf"/>
</dbReference>
<dbReference type="InterPro" id="IPR040074">
    <property type="entry name" value="BssD/PflA/YjjW"/>
</dbReference>
<dbReference type="SUPFAM" id="SSF54862">
    <property type="entry name" value="4Fe-4S ferredoxins"/>
    <property type="match status" value="1"/>
</dbReference>
<proteinExistence type="inferred from homology"/>
<dbReference type="Pfam" id="PF04055">
    <property type="entry name" value="Radical_SAM"/>
    <property type="match status" value="1"/>
</dbReference>
<evidence type="ECO:0000256" key="3">
    <source>
        <dbReference type="ARBA" id="ARBA00022485"/>
    </source>
</evidence>
<keyword evidence="5" id="KW-0479">Metal-binding</keyword>
<feature type="domain" description="Radical SAM core" evidence="11">
    <location>
        <begin position="21"/>
        <end position="299"/>
    </location>
</feature>
<dbReference type="GO" id="GO:0016491">
    <property type="term" value="F:oxidoreductase activity"/>
    <property type="evidence" value="ECO:0007669"/>
    <property type="project" value="UniProtKB-KW"/>
</dbReference>
<reference evidence="12 13" key="1">
    <citation type="submission" date="2011-04" db="EMBL/GenBank/DDBJ databases">
        <authorList>
            <person name="Harkins D.M."/>
            <person name="Madupu R."/>
            <person name="Durkin A.S."/>
            <person name="Torralba M."/>
            <person name="Methe B."/>
            <person name="Sutton G.G."/>
            <person name="Nelson K.E."/>
        </authorList>
    </citation>
    <scope>NUCLEOTIDE SEQUENCE [LARGE SCALE GENOMIC DNA]</scope>
    <source>
        <strain evidence="12 13">UPII 199-6</strain>
    </source>
</reference>
<dbReference type="InterPro" id="IPR007197">
    <property type="entry name" value="rSAM"/>
</dbReference>
<dbReference type="InterPro" id="IPR001989">
    <property type="entry name" value="Radical_activat_CS"/>
</dbReference>
<dbReference type="SUPFAM" id="SSF102114">
    <property type="entry name" value="Radical SAM enzymes"/>
    <property type="match status" value="1"/>
</dbReference>
<dbReference type="Gene3D" id="3.80.30.10">
    <property type="entry name" value="pyruvate-formate lyase- activating enzyme"/>
    <property type="match status" value="1"/>
</dbReference>
<evidence type="ECO:0000259" key="11">
    <source>
        <dbReference type="PROSITE" id="PS51918"/>
    </source>
</evidence>
<dbReference type="PROSITE" id="PS51379">
    <property type="entry name" value="4FE4S_FER_2"/>
    <property type="match status" value="1"/>
</dbReference>
<organism evidence="12 13">
    <name type="scientific">Megasphaera lornae</name>
    <dbReference type="NCBI Taxonomy" id="1000568"/>
    <lineage>
        <taxon>Bacteria</taxon>
        <taxon>Bacillati</taxon>
        <taxon>Bacillota</taxon>
        <taxon>Negativicutes</taxon>
        <taxon>Veillonellales</taxon>
        <taxon>Veillonellaceae</taxon>
        <taxon>Megasphaera</taxon>
    </lineage>
</organism>
<evidence type="ECO:0000256" key="4">
    <source>
        <dbReference type="ARBA" id="ARBA00022691"/>
    </source>
</evidence>
<dbReference type="NCBIfam" id="TIGR02494">
    <property type="entry name" value="PFLE_PFLC"/>
    <property type="match status" value="1"/>
</dbReference>
<keyword evidence="7" id="KW-0408">Iron</keyword>
<comment type="catalytic activity">
    <reaction evidence="9">
        <text>glycyl-[protein] + reduced [flavodoxin] + S-adenosyl-L-methionine = glycin-2-yl radical-[protein] + semiquinone [flavodoxin] + 5'-deoxyadenosine + L-methionine + H(+)</text>
        <dbReference type="Rhea" id="RHEA:61976"/>
        <dbReference type="Rhea" id="RHEA-COMP:10622"/>
        <dbReference type="Rhea" id="RHEA-COMP:14480"/>
        <dbReference type="Rhea" id="RHEA-COMP:15993"/>
        <dbReference type="Rhea" id="RHEA-COMP:15994"/>
        <dbReference type="ChEBI" id="CHEBI:15378"/>
        <dbReference type="ChEBI" id="CHEBI:17319"/>
        <dbReference type="ChEBI" id="CHEBI:29947"/>
        <dbReference type="ChEBI" id="CHEBI:32722"/>
        <dbReference type="ChEBI" id="CHEBI:57618"/>
        <dbReference type="ChEBI" id="CHEBI:57844"/>
        <dbReference type="ChEBI" id="CHEBI:59789"/>
        <dbReference type="ChEBI" id="CHEBI:140311"/>
    </reaction>
</comment>
<gene>
    <name evidence="12" type="ORF">HMPREF1039_0689</name>
</gene>
<evidence type="ECO:0000256" key="7">
    <source>
        <dbReference type="ARBA" id="ARBA00023004"/>
    </source>
</evidence>
<keyword evidence="13" id="KW-1185">Reference proteome</keyword>
<evidence type="ECO:0000313" key="13">
    <source>
        <dbReference type="Proteomes" id="UP000004018"/>
    </source>
</evidence>
<dbReference type="Proteomes" id="UP000004018">
    <property type="component" value="Unassembled WGS sequence"/>
</dbReference>
<comment type="cofactor">
    <cofactor evidence="1">
        <name>[4Fe-4S] cluster</name>
        <dbReference type="ChEBI" id="CHEBI:49883"/>
    </cofactor>
</comment>
<evidence type="ECO:0000256" key="2">
    <source>
        <dbReference type="ARBA" id="ARBA00009777"/>
    </source>
</evidence>
<dbReference type="PROSITE" id="PS51918">
    <property type="entry name" value="RADICAL_SAM"/>
    <property type="match status" value="1"/>
</dbReference>
<keyword evidence="6 12" id="KW-0560">Oxidoreductase</keyword>
<dbReference type="SFLD" id="SFLDG01066">
    <property type="entry name" value="organic_radical-activating_enz"/>
    <property type="match status" value="1"/>
</dbReference>
<dbReference type="SFLD" id="SFLDS00029">
    <property type="entry name" value="Radical_SAM"/>
    <property type="match status" value="1"/>
</dbReference>
<feature type="domain" description="4Fe-4S ferredoxin-type" evidence="10">
    <location>
        <begin position="52"/>
        <end position="81"/>
    </location>
</feature>
<dbReference type="Gene3D" id="3.30.70.20">
    <property type="match status" value="1"/>
</dbReference>
<dbReference type="EC" id="1.97.1.-" evidence="12"/>
<protein>
    <submittedName>
        <fullName evidence="12">Glycyl-radical enzyme activating protein family protein</fullName>
        <ecNumber evidence="12">1.97.1.-</ecNumber>
    </submittedName>
</protein>
<comment type="similarity">
    <text evidence="2">Belongs to the organic radical-activating enzymes family.</text>
</comment>
<evidence type="ECO:0000256" key="5">
    <source>
        <dbReference type="ARBA" id="ARBA00022723"/>
    </source>
</evidence>
<dbReference type="InterPro" id="IPR012839">
    <property type="entry name" value="Organic_radical_activase"/>
</dbReference>
<accession>A0ABN0D0L7</accession>
<keyword evidence="8" id="KW-0411">Iron-sulfur</keyword>
<dbReference type="InterPro" id="IPR034457">
    <property type="entry name" value="Organic_radical-activating"/>
</dbReference>
<dbReference type="RefSeq" id="WP_007391189.1">
    <property type="nucleotide sequence ID" value="NZ_AFIJ01000029.1"/>
</dbReference>
<dbReference type="PANTHER" id="PTHR30352">
    <property type="entry name" value="PYRUVATE FORMATE-LYASE-ACTIVATING ENZYME"/>
    <property type="match status" value="1"/>
</dbReference>
<evidence type="ECO:0000256" key="8">
    <source>
        <dbReference type="ARBA" id="ARBA00023014"/>
    </source>
</evidence>
<keyword evidence="3" id="KW-0004">4Fe-4S</keyword>
<evidence type="ECO:0000256" key="6">
    <source>
        <dbReference type="ARBA" id="ARBA00023002"/>
    </source>
</evidence>
<dbReference type="PIRSF" id="PIRSF000371">
    <property type="entry name" value="PFL_act_enz"/>
    <property type="match status" value="1"/>
</dbReference>
<evidence type="ECO:0000256" key="9">
    <source>
        <dbReference type="ARBA" id="ARBA00047365"/>
    </source>
</evidence>